<evidence type="ECO:0000313" key="4">
    <source>
        <dbReference type="Proteomes" id="UP000192366"/>
    </source>
</evidence>
<gene>
    <name evidence="3" type="ORF">BST17_07185</name>
</gene>
<dbReference type="OrthoDB" id="5738083at2"/>
<dbReference type="SUPFAM" id="SSF50475">
    <property type="entry name" value="FMN-binding split barrel"/>
    <property type="match status" value="1"/>
</dbReference>
<comment type="caution">
    <text evidence="3">The sequence shown here is derived from an EMBL/GenBank/DDBJ whole genome shotgun (WGS) entry which is preliminary data.</text>
</comment>
<name>A0A1W9Z1A4_MYCBA</name>
<organism evidence="3 4">
    <name type="scientific">Mycolicibacterium bacteremicum</name>
    <name type="common">Mycobacterium bacteremicum</name>
    <dbReference type="NCBI Taxonomy" id="564198"/>
    <lineage>
        <taxon>Bacteria</taxon>
        <taxon>Bacillati</taxon>
        <taxon>Actinomycetota</taxon>
        <taxon>Actinomycetes</taxon>
        <taxon>Mycobacteriales</taxon>
        <taxon>Mycobacteriaceae</taxon>
        <taxon>Mycolicibacterium</taxon>
    </lineage>
</organism>
<dbReference type="AlphaFoldDB" id="A0A1W9Z1A4"/>
<dbReference type="PANTHER" id="PTHR35176:SF11">
    <property type="entry name" value="PYRIDOXAMINE 5'-PHOSPHATE OXIDASE FAMILY PROTEIN"/>
    <property type="match status" value="1"/>
</dbReference>
<dbReference type="Pfam" id="PF01243">
    <property type="entry name" value="PNPOx_N"/>
    <property type="match status" value="1"/>
</dbReference>
<protein>
    <recommendedName>
        <fullName evidence="2">Pyridoxamine 5'-phosphate oxidase N-terminal domain-containing protein</fullName>
    </recommendedName>
</protein>
<feature type="domain" description="Pyridoxamine 5'-phosphate oxidase N-terminal" evidence="2">
    <location>
        <begin position="12"/>
        <end position="132"/>
    </location>
</feature>
<dbReference type="InterPro" id="IPR052019">
    <property type="entry name" value="F420H2_bilvrd_red/Heme_oxyg"/>
</dbReference>
<evidence type="ECO:0000259" key="2">
    <source>
        <dbReference type="Pfam" id="PF01243"/>
    </source>
</evidence>
<dbReference type="InterPro" id="IPR011576">
    <property type="entry name" value="Pyridox_Oxase_N"/>
</dbReference>
<accession>A0A1W9Z1A4</accession>
<dbReference type="GO" id="GO:0016627">
    <property type="term" value="F:oxidoreductase activity, acting on the CH-CH group of donors"/>
    <property type="evidence" value="ECO:0007669"/>
    <property type="project" value="TreeGrafter"/>
</dbReference>
<reference evidence="3 4" key="1">
    <citation type="submission" date="2017-02" db="EMBL/GenBank/DDBJ databases">
        <title>The new phylogeny of genus Mycobacterium.</title>
        <authorList>
            <person name="Tortoli E."/>
            <person name="Trovato A."/>
            <person name="Cirillo D.M."/>
        </authorList>
    </citation>
    <scope>NUCLEOTIDE SEQUENCE [LARGE SCALE GENOMIC DNA]</scope>
    <source>
        <strain evidence="3 4">DSM 45578</strain>
    </source>
</reference>
<evidence type="ECO:0000256" key="1">
    <source>
        <dbReference type="ARBA" id="ARBA00023002"/>
    </source>
</evidence>
<proteinExistence type="predicted"/>
<keyword evidence="1" id="KW-0560">Oxidoreductase</keyword>
<dbReference type="InterPro" id="IPR012349">
    <property type="entry name" value="Split_barrel_FMN-bd"/>
</dbReference>
<dbReference type="EMBL" id="MVHJ01000004">
    <property type="protein sequence ID" value="ORA06106.1"/>
    <property type="molecule type" value="Genomic_DNA"/>
</dbReference>
<sequence length="133" mass="14665">MMWVMTDPVADLADEKFVSLATFKKNGEKVATPMWLARDGDALVMWTPADSWKVKRIRRDSRVELAPCGRTGTIAEGAPTTPGSAIVDADPAETARVRQLIKAKYGVEFHVITLLEKLIARGSKDRVVVRISV</sequence>
<evidence type="ECO:0000313" key="3">
    <source>
        <dbReference type="EMBL" id="ORA06106.1"/>
    </source>
</evidence>
<dbReference type="Proteomes" id="UP000192366">
    <property type="component" value="Unassembled WGS sequence"/>
</dbReference>
<dbReference type="PANTHER" id="PTHR35176">
    <property type="entry name" value="HEME OXYGENASE HI_0854-RELATED"/>
    <property type="match status" value="1"/>
</dbReference>
<dbReference type="Gene3D" id="2.30.110.10">
    <property type="entry name" value="Electron Transport, Fmn-binding Protein, Chain A"/>
    <property type="match status" value="1"/>
</dbReference>
<keyword evidence="4" id="KW-1185">Reference proteome</keyword>
<dbReference type="GO" id="GO:0005829">
    <property type="term" value="C:cytosol"/>
    <property type="evidence" value="ECO:0007669"/>
    <property type="project" value="TreeGrafter"/>
</dbReference>
<dbReference type="STRING" id="564198.BST17_07185"/>
<dbReference type="GO" id="GO:0070967">
    <property type="term" value="F:coenzyme F420 binding"/>
    <property type="evidence" value="ECO:0007669"/>
    <property type="project" value="TreeGrafter"/>
</dbReference>
<dbReference type="NCBIfam" id="TIGR03666">
    <property type="entry name" value="Rv2061_F420"/>
    <property type="match status" value="1"/>
</dbReference>
<dbReference type="InterPro" id="IPR019965">
    <property type="entry name" value="PPOX_F420-dep_Rv2061_put"/>
</dbReference>